<gene>
    <name evidence="1" type="ORF">LCGC14_3151110</name>
</gene>
<reference evidence="1" key="1">
    <citation type="journal article" date="2015" name="Nature">
        <title>Complex archaea that bridge the gap between prokaryotes and eukaryotes.</title>
        <authorList>
            <person name="Spang A."/>
            <person name="Saw J.H."/>
            <person name="Jorgensen S.L."/>
            <person name="Zaremba-Niedzwiedzka K."/>
            <person name="Martijn J."/>
            <person name="Lind A.E."/>
            <person name="van Eijk R."/>
            <person name="Schleper C."/>
            <person name="Guy L."/>
            <person name="Ettema T.J."/>
        </authorList>
    </citation>
    <scope>NUCLEOTIDE SEQUENCE</scope>
</reference>
<proteinExistence type="predicted"/>
<organism evidence="1">
    <name type="scientific">marine sediment metagenome</name>
    <dbReference type="NCBI Taxonomy" id="412755"/>
    <lineage>
        <taxon>unclassified sequences</taxon>
        <taxon>metagenomes</taxon>
        <taxon>ecological metagenomes</taxon>
    </lineage>
</organism>
<feature type="non-terminal residue" evidence="1">
    <location>
        <position position="1"/>
    </location>
</feature>
<sequence>LLAWVAIHEEADAGGEFGGDGFFEHFLGESDIGTTAQVSDNDMLVELNEIYECGRRAISIYNYGADTLDRIVIQDNIELLAFTVGTDRVFYNWDVPPEYDGGDLEIQAEWTNDGGVDDNGLDVKIQIDYQTYDEGDSVAGNHANSPKSIEDTYTSASGWIFNVTGLMTIAAADFAGKHGIALKISFVAPAGGALTADPHLICMQLVYRVKINA</sequence>
<dbReference type="EMBL" id="LAZR01069368">
    <property type="protein sequence ID" value="KKK47840.1"/>
    <property type="molecule type" value="Genomic_DNA"/>
</dbReference>
<evidence type="ECO:0000313" key="1">
    <source>
        <dbReference type="EMBL" id="KKK47840.1"/>
    </source>
</evidence>
<name>A0A0F8WI35_9ZZZZ</name>
<protein>
    <submittedName>
        <fullName evidence="1">Uncharacterized protein</fullName>
    </submittedName>
</protein>
<accession>A0A0F8WI35</accession>
<comment type="caution">
    <text evidence="1">The sequence shown here is derived from an EMBL/GenBank/DDBJ whole genome shotgun (WGS) entry which is preliminary data.</text>
</comment>
<dbReference type="AlphaFoldDB" id="A0A0F8WI35"/>